<evidence type="ECO:0000259" key="7">
    <source>
        <dbReference type="Pfam" id="PF00327"/>
    </source>
</evidence>
<evidence type="ECO:0000256" key="5">
    <source>
        <dbReference type="ARBA" id="ARBA00035356"/>
    </source>
</evidence>
<comment type="similarity">
    <text evidence="1">Belongs to the universal ribosomal protein uL30 family.</text>
</comment>
<protein>
    <recommendedName>
        <fullName evidence="4">Large ribosomal subunit protein uL30m</fullName>
    </recommendedName>
    <alternativeName>
        <fullName evidence="5">39S ribosomal protein L30, mitochondrial</fullName>
    </alternativeName>
</protein>
<dbReference type="PANTHER" id="PTHR15892:SF2">
    <property type="entry name" value="LARGE RIBOSOMAL SUBUNIT PROTEIN UL30M"/>
    <property type="match status" value="1"/>
</dbReference>
<keyword evidence="9" id="KW-1185">Reference proteome</keyword>
<feature type="domain" description="Large ribosomal subunit protein uL30-like ferredoxin-like fold" evidence="7">
    <location>
        <begin position="118"/>
        <end position="167"/>
    </location>
</feature>
<accession>A0ABI7W1M3</accession>
<feature type="compositionally biased region" description="Polar residues" evidence="6">
    <location>
        <begin position="247"/>
        <end position="259"/>
    </location>
</feature>
<evidence type="ECO:0000256" key="2">
    <source>
        <dbReference type="ARBA" id="ARBA00022980"/>
    </source>
</evidence>
<proteinExistence type="inferred from homology"/>
<feature type="region of interest" description="Disordered" evidence="6">
    <location>
        <begin position="225"/>
        <end position="278"/>
    </location>
</feature>
<evidence type="ECO:0000256" key="4">
    <source>
        <dbReference type="ARBA" id="ARBA00035281"/>
    </source>
</evidence>
<reference evidence="8 9" key="1">
    <citation type="submission" date="2021-02" db="EMBL/GenBank/DDBJ databases">
        <title>Safari Cat Assemblies.</title>
        <authorList>
            <person name="Bredemeyer K.R."/>
            <person name="Murphy W.J."/>
        </authorList>
    </citation>
    <scope>NUCLEOTIDE SEQUENCE [LARGE SCALE GENOMIC DNA]</scope>
</reference>
<keyword evidence="3" id="KW-0687">Ribonucleoprotein</keyword>
<dbReference type="InterPro" id="IPR016082">
    <property type="entry name" value="Ribosomal_uL30_ferredoxin-like"/>
</dbReference>
<gene>
    <name evidence="8" type="primary">RPS3A</name>
</gene>
<reference evidence="8" key="2">
    <citation type="submission" date="2025-08" db="UniProtKB">
        <authorList>
            <consortium name="Ensembl"/>
        </authorList>
    </citation>
    <scope>IDENTIFICATION</scope>
    <source>
        <strain evidence="8">breed Abyssinian</strain>
    </source>
</reference>
<evidence type="ECO:0000256" key="1">
    <source>
        <dbReference type="ARBA" id="ARBA00007594"/>
    </source>
</evidence>
<keyword evidence="2" id="KW-0689">Ribosomal protein</keyword>
<sequence>MALKGRDVAGTKVPGLTMSTLYDGQVCVLRFVGTRLLCFPSPLKRTVTTLMAGILRSIVQKPPGGLQTVTKGVESLICTDWIRHKFTKSRIPDKVFQPSPADHEKYGGDPQHPHKLHIVTRIKSTKRRPYWEKDIIKMLGLEKAHTPQVHKNIPSVNAKLKVVKHLIRIQPLKLPQGLPAEEDMSNTCLKSTGELVVRWHLNPVDQEADSWQVVSSKAVWKRETSKMCANEGAQGKLTDHKHPPTTQPEASHKSSQTQGRGELHKCMTAKRQGSWGPP</sequence>
<dbReference type="SUPFAM" id="SSF55129">
    <property type="entry name" value="Ribosomal protein L30p/L7e"/>
    <property type="match status" value="1"/>
</dbReference>
<evidence type="ECO:0000313" key="9">
    <source>
        <dbReference type="Proteomes" id="UP000823872"/>
    </source>
</evidence>
<dbReference type="Gene3D" id="3.30.1390.20">
    <property type="entry name" value="Ribosomal protein L30, ferredoxin-like fold domain"/>
    <property type="match status" value="1"/>
</dbReference>
<dbReference type="GeneTree" id="ENSGT00390000016769"/>
<name>A0ABI7W1M3_FELCA</name>
<dbReference type="Ensembl" id="ENSFCTT00005006591.1">
    <property type="protein sequence ID" value="ENSFCTP00005004232.1"/>
    <property type="gene ID" value="ENSFCTG00005002464.1"/>
</dbReference>
<evidence type="ECO:0000256" key="3">
    <source>
        <dbReference type="ARBA" id="ARBA00023274"/>
    </source>
</evidence>
<dbReference type="PANTHER" id="PTHR15892">
    <property type="entry name" value="MITOCHONDRIAL RIBOSOMAL PROTEIN L30"/>
    <property type="match status" value="1"/>
</dbReference>
<reference evidence="8" key="3">
    <citation type="submission" date="2025-09" db="UniProtKB">
        <authorList>
            <consortium name="Ensembl"/>
        </authorList>
    </citation>
    <scope>IDENTIFICATION</scope>
    <source>
        <strain evidence="8">breed Abyssinian</strain>
    </source>
</reference>
<organism evidence="8 9">
    <name type="scientific">Felis catus</name>
    <name type="common">Cat</name>
    <name type="synonym">Felis silvestris catus</name>
    <dbReference type="NCBI Taxonomy" id="9685"/>
    <lineage>
        <taxon>Eukaryota</taxon>
        <taxon>Metazoa</taxon>
        <taxon>Chordata</taxon>
        <taxon>Craniata</taxon>
        <taxon>Vertebrata</taxon>
        <taxon>Euteleostomi</taxon>
        <taxon>Mammalia</taxon>
        <taxon>Eutheria</taxon>
        <taxon>Laurasiatheria</taxon>
        <taxon>Carnivora</taxon>
        <taxon>Feliformia</taxon>
        <taxon>Felidae</taxon>
        <taxon>Felinae</taxon>
        <taxon>Felis</taxon>
    </lineage>
</organism>
<dbReference type="CDD" id="cd01658">
    <property type="entry name" value="Ribosomal_L30"/>
    <property type="match status" value="1"/>
</dbReference>
<dbReference type="Proteomes" id="UP000823872">
    <property type="component" value="Chromosome A3"/>
</dbReference>
<evidence type="ECO:0000313" key="8">
    <source>
        <dbReference type="Ensembl" id="ENSFCTP00005004232.1"/>
    </source>
</evidence>
<dbReference type="InterPro" id="IPR036919">
    <property type="entry name" value="Ribo_uL30_ferredoxin-like_sf"/>
</dbReference>
<evidence type="ECO:0000256" key="6">
    <source>
        <dbReference type="SAM" id="MobiDB-lite"/>
    </source>
</evidence>
<dbReference type="InterPro" id="IPR005996">
    <property type="entry name" value="Ribosomal_uL30_bac-type"/>
</dbReference>
<dbReference type="Pfam" id="PF00327">
    <property type="entry name" value="Ribosomal_L30"/>
    <property type="match status" value="1"/>
</dbReference>